<dbReference type="HOGENOM" id="CLU_1541208_0_0_1"/>
<reference evidence="2" key="1">
    <citation type="journal article" date="2012" name="MBio">
        <title>Comparative genome analysis of Trichophyton rubrum and related dermatophytes reveals candidate genes involved in infection.</title>
        <authorList>
            <person name="Martinez D.A."/>
            <person name="Oliver B.G."/>
            <person name="Graeser Y."/>
            <person name="Goldberg J.M."/>
            <person name="Li W."/>
            <person name="Martinez-Rossi N.M."/>
            <person name="Monod M."/>
            <person name="Shelest E."/>
            <person name="Barton R.C."/>
            <person name="Birch E."/>
            <person name="Brakhage A.A."/>
            <person name="Chen Z."/>
            <person name="Gurr S.J."/>
            <person name="Heiman D."/>
            <person name="Heitman J."/>
            <person name="Kosti I."/>
            <person name="Rossi A."/>
            <person name="Saif S."/>
            <person name="Samalova M."/>
            <person name="Saunders C.W."/>
            <person name="Shea T."/>
            <person name="Summerbell R.C."/>
            <person name="Xu J."/>
            <person name="Young S."/>
            <person name="Zeng Q."/>
            <person name="Birren B.W."/>
            <person name="Cuomo C.A."/>
            <person name="White T.C."/>
        </authorList>
    </citation>
    <scope>NUCLEOTIDE SEQUENCE [LARGE SCALE GENOMIC DNA]</scope>
    <source>
        <strain evidence="2">ATCC MYA-4607 / CBS 118892</strain>
    </source>
</reference>
<protein>
    <submittedName>
        <fullName evidence="1">Uncharacterized protein</fullName>
    </submittedName>
</protein>
<dbReference type="GeneID" id="71777759"/>
<dbReference type="AlphaFoldDB" id="A0A080WXX3"/>
<evidence type="ECO:0000313" key="2">
    <source>
        <dbReference type="Proteomes" id="UP000008864"/>
    </source>
</evidence>
<proteinExistence type="predicted"/>
<sequence>MVLVTAPQRLPVRIEGIYASILQLSGVVYDGYKLDICLGTEEGDTVSFILAGHGTLVDANSVCLMPSCSFARYHLVNGNDLNSGGYLVEFGKRYGLVDSSVCILRVKIRHVQIELHVKRKEKKRQSPISLEKPLLFHTLSNFLYNRIIVDLRVFLASLEHFRLMVQRFLLGHAH</sequence>
<accession>A0A080WXX3</accession>
<dbReference type="Proteomes" id="UP000008864">
    <property type="component" value="Unassembled WGS sequence"/>
</dbReference>
<keyword evidence="2" id="KW-1185">Reference proteome</keyword>
<gene>
    <name evidence="1" type="ORF">TERG_12607</name>
</gene>
<dbReference type="EMBL" id="GG700658">
    <property type="protein sequence ID" value="KFL62868.1"/>
    <property type="molecule type" value="Genomic_DNA"/>
</dbReference>
<name>A0A080WXX3_TRIRC</name>
<organism evidence="1 2">
    <name type="scientific">Trichophyton rubrum (strain ATCC MYA-4607 / CBS 118892)</name>
    <name type="common">Athlete's foot fungus</name>
    <dbReference type="NCBI Taxonomy" id="559305"/>
    <lineage>
        <taxon>Eukaryota</taxon>
        <taxon>Fungi</taxon>
        <taxon>Dikarya</taxon>
        <taxon>Ascomycota</taxon>
        <taxon>Pezizomycotina</taxon>
        <taxon>Eurotiomycetes</taxon>
        <taxon>Eurotiomycetidae</taxon>
        <taxon>Onygenales</taxon>
        <taxon>Arthrodermataceae</taxon>
        <taxon>Trichophyton</taxon>
    </lineage>
</organism>
<dbReference type="RefSeq" id="XP_047607395.1">
    <property type="nucleotide sequence ID" value="XM_047751546.1"/>
</dbReference>
<dbReference type="InParanoid" id="A0A080WXX3"/>
<evidence type="ECO:0000313" key="1">
    <source>
        <dbReference type="EMBL" id="KFL62868.1"/>
    </source>
</evidence>